<dbReference type="PIRSF" id="PIRSF000699">
    <property type="entry name" value="PTS_IILac_III"/>
    <property type="match status" value="1"/>
</dbReference>
<keyword evidence="7" id="KW-1185">Reference proteome</keyword>
<dbReference type="PANTHER" id="PTHR34382">
    <property type="entry name" value="PTS SYSTEM N,N'-DIACETYLCHITOBIOSE-SPECIFIC EIIA COMPONENT"/>
    <property type="match status" value="1"/>
</dbReference>
<protein>
    <submittedName>
        <fullName evidence="6">PTS system cellobiose-specific IIA component</fullName>
    </submittedName>
</protein>
<evidence type="ECO:0000256" key="5">
    <source>
        <dbReference type="PROSITE-ProRule" id="PRU00418"/>
    </source>
</evidence>
<evidence type="ECO:0000256" key="4">
    <source>
        <dbReference type="ARBA" id="ARBA00022683"/>
    </source>
</evidence>
<dbReference type="InterPro" id="IPR003188">
    <property type="entry name" value="PTS_IIA_lac/cel"/>
</dbReference>
<dbReference type="CDD" id="cd00215">
    <property type="entry name" value="PTS_IIA_lac"/>
    <property type="match status" value="1"/>
</dbReference>
<dbReference type="SUPFAM" id="SSF46973">
    <property type="entry name" value="Enzyme IIa from lactose specific PTS, IIa-lac"/>
    <property type="match status" value="1"/>
</dbReference>
<feature type="modified residue" description="Phosphohistidine; by HPr" evidence="5">
    <location>
        <position position="75"/>
    </location>
</feature>
<dbReference type="Pfam" id="PF02255">
    <property type="entry name" value="PTS_IIA"/>
    <property type="match status" value="1"/>
</dbReference>
<keyword evidence="2" id="KW-0762">Sugar transport</keyword>
<evidence type="ECO:0000256" key="2">
    <source>
        <dbReference type="ARBA" id="ARBA00022597"/>
    </source>
</evidence>
<dbReference type="InterPro" id="IPR036542">
    <property type="entry name" value="PTS_IIA_lac/cel_sf"/>
</dbReference>
<dbReference type="RefSeq" id="WP_354314788.1">
    <property type="nucleotide sequence ID" value="NZ_JBEPME010000009.1"/>
</dbReference>
<evidence type="ECO:0000256" key="3">
    <source>
        <dbReference type="ARBA" id="ARBA00022679"/>
    </source>
</evidence>
<comment type="caution">
    <text evidence="6">The sequence shown here is derived from an EMBL/GenBank/DDBJ whole genome shotgun (WGS) entry which is preliminary data.</text>
</comment>
<organism evidence="6 7">
    <name type="scientific">Sporosarcina psychrophila</name>
    <name type="common">Bacillus psychrophilus</name>
    <dbReference type="NCBI Taxonomy" id="1476"/>
    <lineage>
        <taxon>Bacteria</taxon>
        <taxon>Bacillati</taxon>
        <taxon>Bacillota</taxon>
        <taxon>Bacilli</taxon>
        <taxon>Bacillales</taxon>
        <taxon>Caryophanaceae</taxon>
        <taxon>Sporosarcina</taxon>
    </lineage>
</organism>
<evidence type="ECO:0000313" key="6">
    <source>
        <dbReference type="EMBL" id="MET3659309.1"/>
    </source>
</evidence>
<keyword evidence="4" id="KW-0598">Phosphotransferase system</keyword>
<gene>
    <name evidence="6" type="ORF">ABIC55_004448</name>
</gene>
<dbReference type="PROSITE" id="PS51095">
    <property type="entry name" value="PTS_EIIA_TYPE_3"/>
    <property type="match status" value="1"/>
</dbReference>
<sequence length="106" mass="11977">MNLEEQIMQIILYSGNAKSTAFEAIQAAKENNFDQANELIEKANVEMSNAHRVQTFLIQSEIRGEKIESSLLLIHAQDHLMNAITFKDLAGEFIALYEAMNSCRKS</sequence>
<reference evidence="6 7" key="1">
    <citation type="submission" date="2024-06" db="EMBL/GenBank/DDBJ databases">
        <title>Sorghum-associated microbial communities from plants grown in Nebraska, USA.</title>
        <authorList>
            <person name="Schachtman D."/>
        </authorList>
    </citation>
    <scope>NUCLEOTIDE SEQUENCE [LARGE SCALE GENOMIC DNA]</scope>
    <source>
        <strain evidence="6 7">1288</strain>
    </source>
</reference>
<proteinExistence type="predicted"/>
<dbReference type="Proteomes" id="UP001549104">
    <property type="component" value="Unassembled WGS sequence"/>
</dbReference>
<accession>A0ABV2KE10</accession>
<keyword evidence="3" id="KW-0808">Transferase</keyword>
<name>A0ABV2KE10_SPOPS</name>
<evidence type="ECO:0000313" key="7">
    <source>
        <dbReference type="Proteomes" id="UP001549104"/>
    </source>
</evidence>
<keyword evidence="1" id="KW-0813">Transport</keyword>
<dbReference type="Gene3D" id="1.20.58.80">
    <property type="entry name" value="Phosphotransferase system, lactose/cellobiose-type IIA subunit"/>
    <property type="match status" value="1"/>
</dbReference>
<dbReference type="PANTHER" id="PTHR34382:SF7">
    <property type="entry name" value="PTS SYSTEM N,N'-DIACETYLCHITOBIOSE-SPECIFIC EIIA COMPONENT"/>
    <property type="match status" value="1"/>
</dbReference>
<dbReference type="EMBL" id="JBEPME010000009">
    <property type="protein sequence ID" value="MET3659309.1"/>
    <property type="molecule type" value="Genomic_DNA"/>
</dbReference>
<evidence type="ECO:0000256" key="1">
    <source>
        <dbReference type="ARBA" id="ARBA00022448"/>
    </source>
</evidence>